<dbReference type="InterPro" id="IPR050960">
    <property type="entry name" value="AB_hydrolase_4_sf"/>
</dbReference>
<dbReference type="Pfam" id="PF00561">
    <property type="entry name" value="Abhydrolase_1"/>
    <property type="match status" value="1"/>
</dbReference>
<organism evidence="7 8">
    <name type="scientific">Ranatra chinensis</name>
    <dbReference type="NCBI Taxonomy" id="642074"/>
    <lineage>
        <taxon>Eukaryota</taxon>
        <taxon>Metazoa</taxon>
        <taxon>Ecdysozoa</taxon>
        <taxon>Arthropoda</taxon>
        <taxon>Hexapoda</taxon>
        <taxon>Insecta</taxon>
        <taxon>Pterygota</taxon>
        <taxon>Neoptera</taxon>
        <taxon>Paraneoptera</taxon>
        <taxon>Hemiptera</taxon>
        <taxon>Heteroptera</taxon>
        <taxon>Panheteroptera</taxon>
        <taxon>Nepomorpha</taxon>
        <taxon>Nepidae</taxon>
        <taxon>Ranatrinae</taxon>
        <taxon>Ranatra</taxon>
    </lineage>
</organism>
<dbReference type="PANTHER" id="PTHR10794:SF63">
    <property type="entry name" value="ALPHA_BETA HYDROLASE 1, ISOFORM A"/>
    <property type="match status" value="1"/>
</dbReference>
<evidence type="ECO:0000313" key="7">
    <source>
        <dbReference type="EMBL" id="KAL1123579.1"/>
    </source>
</evidence>
<keyword evidence="3" id="KW-0378">Hydrolase</keyword>
<dbReference type="InterPro" id="IPR000952">
    <property type="entry name" value="AB_hydrolase_4_CS"/>
</dbReference>
<dbReference type="InterPro" id="IPR000073">
    <property type="entry name" value="AB_hydrolase_1"/>
</dbReference>
<sequence length="420" mass="46807">MEWLLSSVYSLLAVPRLYLGSALTSGFLIYYLSQVVKRPMLACSDGSFKNYLENNIPLLKEKFWPTLWCFEARAQTLMASFVRATVIPHITYKREILTLKDGGEVCLDWLDPYDGCPPETPTVIILPGLTGASQANYVKGLALSAKRIGVRTVVFNQRGIGGISLKTPRTYCAANSEDMVEVIEHVKRRCPGAPIAGTGISMGGLILGNYITSVEDAPDNLTCAMLISVPWNVFRGTESIEQPIVNLMLNWHLASSLCDVLKRVRHVMEPGPYAIDDVLKSKTIREFDSKFTVKQFGFKDVDDYYSRATLHDKIHKITVPVLCLSAADDPFQPLDGIPVEMANKLDKVGIVVTARGGHIGFMEGIWPLYRDQYMYKMFAQFFEAVLVKEGYKQFKNEEDDRGCGSAAGLEATDRREMATS</sequence>
<feature type="active site" description="Charge relay system" evidence="4">
    <location>
        <position position="329"/>
    </location>
</feature>
<dbReference type="PIRSF" id="PIRSF005211">
    <property type="entry name" value="Ab_hydro_YheT"/>
    <property type="match status" value="1"/>
</dbReference>
<comment type="caution">
    <text evidence="7">The sequence shown here is derived from an EMBL/GenBank/DDBJ whole genome shotgun (WGS) entry which is preliminary data.</text>
</comment>
<evidence type="ECO:0000256" key="3">
    <source>
        <dbReference type="ARBA" id="ARBA00022801"/>
    </source>
</evidence>
<dbReference type="PANTHER" id="PTHR10794">
    <property type="entry name" value="ABHYDROLASE DOMAIN-CONTAINING PROTEIN"/>
    <property type="match status" value="1"/>
</dbReference>
<feature type="domain" description="AB hydrolase-1" evidence="6">
    <location>
        <begin position="121"/>
        <end position="364"/>
    </location>
</feature>
<gene>
    <name evidence="7" type="ORF">AAG570_002655</name>
</gene>
<feature type="active site" description="Charge relay system" evidence="4">
    <location>
        <position position="201"/>
    </location>
</feature>
<evidence type="ECO:0000256" key="5">
    <source>
        <dbReference type="SAM" id="MobiDB-lite"/>
    </source>
</evidence>
<dbReference type="Proteomes" id="UP001558652">
    <property type="component" value="Unassembled WGS sequence"/>
</dbReference>
<dbReference type="InterPro" id="IPR012020">
    <property type="entry name" value="ABHD4"/>
</dbReference>
<keyword evidence="8" id="KW-1185">Reference proteome</keyword>
<dbReference type="GO" id="GO:0052689">
    <property type="term" value="F:carboxylic ester hydrolase activity"/>
    <property type="evidence" value="ECO:0007669"/>
    <property type="project" value="UniProtKB-KW"/>
</dbReference>
<evidence type="ECO:0000313" key="8">
    <source>
        <dbReference type="Proteomes" id="UP001558652"/>
    </source>
</evidence>
<evidence type="ECO:0000256" key="4">
    <source>
        <dbReference type="PIRSR" id="PIRSR005211-1"/>
    </source>
</evidence>
<dbReference type="InterPro" id="IPR029058">
    <property type="entry name" value="AB_hydrolase_fold"/>
</dbReference>
<name>A0ABD0Y950_9HEMI</name>
<proteinExistence type="inferred from homology"/>
<dbReference type="EMBL" id="JBFDAA010000012">
    <property type="protein sequence ID" value="KAL1123579.1"/>
    <property type="molecule type" value="Genomic_DNA"/>
</dbReference>
<evidence type="ECO:0000256" key="2">
    <source>
        <dbReference type="ARBA" id="ARBA00022487"/>
    </source>
</evidence>
<feature type="compositionally biased region" description="Basic and acidic residues" evidence="5">
    <location>
        <begin position="411"/>
        <end position="420"/>
    </location>
</feature>
<evidence type="ECO:0000259" key="6">
    <source>
        <dbReference type="Pfam" id="PF00561"/>
    </source>
</evidence>
<comment type="similarity">
    <text evidence="1">Belongs to the AB hydrolase superfamily. AB hydrolase 4 family.</text>
</comment>
<dbReference type="AlphaFoldDB" id="A0ABD0Y950"/>
<dbReference type="Gene3D" id="3.40.50.1820">
    <property type="entry name" value="alpha/beta hydrolase"/>
    <property type="match status" value="1"/>
</dbReference>
<protein>
    <recommendedName>
        <fullName evidence="6">AB hydrolase-1 domain-containing protein</fullName>
    </recommendedName>
</protein>
<keyword evidence="2" id="KW-0719">Serine esterase</keyword>
<dbReference type="SUPFAM" id="SSF53474">
    <property type="entry name" value="alpha/beta-Hydrolases"/>
    <property type="match status" value="1"/>
</dbReference>
<dbReference type="PROSITE" id="PS01133">
    <property type="entry name" value="UPF0017"/>
    <property type="match status" value="1"/>
</dbReference>
<feature type="active site" description="Charge relay system" evidence="4">
    <location>
        <position position="358"/>
    </location>
</feature>
<feature type="region of interest" description="Disordered" evidence="5">
    <location>
        <begin position="397"/>
        <end position="420"/>
    </location>
</feature>
<evidence type="ECO:0000256" key="1">
    <source>
        <dbReference type="ARBA" id="ARBA00010884"/>
    </source>
</evidence>
<reference evidence="7 8" key="1">
    <citation type="submission" date="2024-07" db="EMBL/GenBank/DDBJ databases">
        <title>Chromosome-level genome assembly of the water stick insect Ranatra chinensis (Heteroptera: Nepidae).</title>
        <authorList>
            <person name="Liu X."/>
        </authorList>
    </citation>
    <scope>NUCLEOTIDE SEQUENCE [LARGE SCALE GENOMIC DNA]</scope>
    <source>
        <strain evidence="7">Cailab_2021Rc</strain>
        <tissue evidence="7">Muscle</tissue>
    </source>
</reference>
<accession>A0ABD0Y950</accession>